<dbReference type="Proteomes" id="UP000070284">
    <property type="component" value="Unassembled WGS sequence"/>
</dbReference>
<gene>
    <name evidence="2" type="ORF">AKJ65_04295</name>
</gene>
<dbReference type="EMBL" id="LHXO01000056">
    <property type="protein sequence ID" value="KXA94464.1"/>
    <property type="molecule type" value="Genomic_DNA"/>
</dbReference>
<evidence type="ECO:0000313" key="3">
    <source>
        <dbReference type="Proteomes" id="UP000070284"/>
    </source>
</evidence>
<feature type="region of interest" description="Disordered" evidence="1">
    <location>
        <begin position="23"/>
        <end position="59"/>
    </location>
</feature>
<name>A0A133UJV8_9EURY</name>
<protein>
    <submittedName>
        <fullName evidence="2">Uncharacterized protein</fullName>
    </submittedName>
</protein>
<sequence length="59" mass="6646">MIKSGTFQRSWKDIPRLLIPAKFGDRFPTSRPTTKPGGSEGNSFVQVLKGKNQNIENLR</sequence>
<comment type="caution">
    <text evidence="2">The sequence shown here is derived from an EMBL/GenBank/DDBJ whole genome shotgun (WGS) entry which is preliminary data.</text>
</comment>
<keyword evidence="3" id="KW-1185">Reference proteome</keyword>
<evidence type="ECO:0000256" key="1">
    <source>
        <dbReference type="SAM" id="MobiDB-lite"/>
    </source>
</evidence>
<reference evidence="2 3" key="1">
    <citation type="journal article" date="2016" name="Sci. Rep.">
        <title>Metabolic traits of an uncultured archaeal lineage -MSBL1- from brine pools of the Red Sea.</title>
        <authorList>
            <person name="Mwirichia R."/>
            <person name="Alam I."/>
            <person name="Rashid M."/>
            <person name="Vinu M."/>
            <person name="Ba-Alawi W."/>
            <person name="Anthony Kamau A."/>
            <person name="Kamanda Ngugi D."/>
            <person name="Goker M."/>
            <person name="Klenk H.P."/>
            <person name="Bajic V."/>
            <person name="Stingl U."/>
        </authorList>
    </citation>
    <scope>NUCLEOTIDE SEQUENCE [LARGE SCALE GENOMIC DNA]</scope>
    <source>
        <strain evidence="2">SCGC-AAA259E19</strain>
    </source>
</reference>
<dbReference type="AlphaFoldDB" id="A0A133UJV8"/>
<proteinExistence type="predicted"/>
<accession>A0A133UJV8</accession>
<evidence type="ECO:0000313" key="2">
    <source>
        <dbReference type="EMBL" id="KXA94464.1"/>
    </source>
</evidence>
<organism evidence="2 3">
    <name type="scientific">candidate division MSBL1 archaeon SCGC-AAA259E19</name>
    <dbReference type="NCBI Taxonomy" id="1698264"/>
    <lineage>
        <taxon>Archaea</taxon>
        <taxon>Methanobacteriati</taxon>
        <taxon>Methanobacteriota</taxon>
        <taxon>candidate division MSBL1</taxon>
    </lineage>
</organism>
<feature type="compositionally biased region" description="Polar residues" evidence="1">
    <location>
        <begin position="41"/>
        <end position="59"/>
    </location>
</feature>